<sequence>MERLDILEAYFVKLHQHFGIKEIGFKDRALQIDEKYLRSMVFCCQDFNEEFDNLLEHCQKVHQELNRDFRLKIRRDMNNNYFVLVA</sequence>
<proteinExistence type="predicted"/>
<protein>
    <submittedName>
        <fullName evidence="1">Uncharacterized protein</fullName>
    </submittedName>
</protein>
<evidence type="ECO:0000313" key="2">
    <source>
        <dbReference type="Proteomes" id="UP000694480"/>
    </source>
</evidence>
<gene>
    <name evidence="1" type="ORF">IC612_04485</name>
</gene>
<comment type="caution">
    <text evidence="1">The sequence shown here is derived from an EMBL/GenBank/DDBJ whole genome shotgun (WGS) entry which is preliminary data.</text>
</comment>
<dbReference type="EMBL" id="JADKYY010000004">
    <property type="protein sequence ID" value="MBF5027055.1"/>
    <property type="molecule type" value="Genomic_DNA"/>
</dbReference>
<accession>A0A930YVE0</accession>
<name>A0A930YVE0_9FLAO</name>
<organism evidence="1 2">
    <name type="scientific">Planobacterium oryzisoli</name>
    <dbReference type="NCBI Taxonomy" id="2771435"/>
    <lineage>
        <taxon>Bacteria</taxon>
        <taxon>Pseudomonadati</taxon>
        <taxon>Bacteroidota</taxon>
        <taxon>Flavobacteriia</taxon>
        <taxon>Flavobacteriales</taxon>
        <taxon>Weeksellaceae</taxon>
        <taxon>Chryseobacterium group</taxon>
        <taxon>Chryseobacterium</taxon>
    </lineage>
</organism>
<evidence type="ECO:0000313" key="1">
    <source>
        <dbReference type="EMBL" id="MBF5027055.1"/>
    </source>
</evidence>
<keyword evidence="2" id="KW-1185">Reference proteome</keyword>
<dbReference type="RefSeq" id="WP_194738979.1">
    <property type="nucleotide sequence ID" value="NZ_JADKYY010000004.1"/>
</dbReference>
<reference evidence="1" key="1">
    <citation type="submission" date="2020-11" db="EMBL/GenBank/DDBJ databases">
        <title>Genome seq and assembly of Planobacterium sp.</title>
        <authorList>
            <person name="Chhetri G."/>
        </authorList>
    </citation>
    <scope>NUCLEOTIDE SEQUENCE</scope>
    <source>
        <strain evidence="1">GCR5</strain>
    </source>
</reference>
<dbReference type="AlphaFoldDB" id="A0A930YVE0"/>
<dbReference type="Proteomes" id="UP000694480">
    <property type="component" value="Unassembled WGS sequence"/>
</dbReference>